<dbReference type="GO" id="GO:0016020">
    <property type="term" value="C:membrane"/>
    <property type="evidence" value="ECO:0007669"/>
    <property type="project" value="InterPro"/>
</dbReference>
<keyword evidence="3" id="KW-0902">Two-component regulatory system</keyword>
<dbReference type="InterPro" id="IPR011712">
    <property type="entry name" value="Sig_transdc_His_kin_sub3_dim/P"/>
</dbReference>
<dbReference type="Pfam" id="PF02518">
    <property type="entry name" value="HATPase_c"/>
    <property type="match status" value="1"/>
</dbReference>
<keyword evidence="5" id="KW-0175">Coiled coil</keyword>
<dbReference type="CDD" id="cd16917">
    <property type="entry name" value="HATPase_UhpB-NarQ-NarX-like"/>
    <property type="match status" value="1"/>
</dbReference>
<name>A0A4V1ZDH7_9BACT</name>
<keyword evidence="6" id="KW-0812">Transmembrane</keyword>
<dbReference type="InterPro" id="IPR005467">
    <property type="entry name" value="His_kinase_dom"/>
</dbReference>
<dbReference type="InterPro" id="IPR019734">
    <property type="entry name" value="TPR_rpt"/>
</dbReference>
<dbReference type="Pfam" id="PF13181">
    <property type="entry name" value="TPR_8"/>
    <property type="match status" value="1"/>
</dbReference>
<dbReference type="Gene3D" id="1.25.40.10">
    <property type="entry name" value="Tetratricopeptide repeat domain"/>
    <property type="match status" value="2"/>
</dbReference>
<protein>
    <submittedName>
        <fullName evidence="9">Tetratricopeptide repeat protein</fullName>
    </submittedName>
</protein>
<dbReference type="Gene3D" id="3.30.565.10">
    <property type="entry name" value="Histidine kinase-like ATPase, C-terminal domain"/>
    <property type="match status" value="1"/>
</dbReference>
<organism evidence="9 10">
    <name type="scientific">Emticicia agri</name>
    <dbReference type="NCBI Taxonomy" id="2492393"/>
    <lineage>
        <taxon>Bacteria</taxon>
        <taxon>Pseudomonadati</taxon>
        <taxon>Bacteroidota</taxon>
        <taxon>Cytophagia</taxon>
        <taxon>Cytophagales</taxon>
        <taxon>Leadbetterellaceae</taxon>
        <taxon>Emticicia</taxon>
    </lineage>
</organism>
<dbReference type="GO" id="GO:0005524">
    <property type="term" value="F:ATP binding"/>
    <property type="evidence" value="ECO:0007669"/>
    <property type="project" value="UniProtKB-KW"/>
</dbReference>
<evidence type="ECO:0000313" key="10">
    <source>
        <dbReference type="Proteomes" id="UP000293162"/>
    </source>
</evidence>
<keyword evidence="1" id="KW-0808">Transferase</keyword>
<dbReference type="Pfam" id="PF07730">
    <property type="entry name" value="HisKA_3"/>
    <property type="match status" value="1"/>
</dbReference>
<evidence type="ECO:0000256" key="5">
    <source>
        <dbReference type="SAM" id="Coils"/>
    </source>
</evidence>
<evidence type="ECO:0000259" key="8">
    <source>
        <dbReference type="PROSITE" id="PS50109"/>
    </source>
</evidence>
<feature type="transmembrane region" description="Helical" evidence="6">
    <location>
        <begin position="398"/>
        <end position="418"/>
    </location>
</feature>
<dbReference type="EMBL" id="SEWF01000009">
    <property type="protein sequence ID" value="RYU96200.1"/>
    <property type="molecule type" value="Genomic_DNA"/>
</dbReference>
<comment type="caution">
    <text evidence="9">The sequence shown here is derived from an EMBL/GenBank/DDBJ whole genome shotgun (WGS) entry which is preliminary data.</text>
</comment>
<dbReference type="RefSeq" id="WP_130020491.1">
    <property type="nucleotide sequence ID" value="NZ_SEWF01000009.1"/>
</dbReference>
<keyword evidence="2" id="KW-0418">Kinase</keyword>
<evidence type="ECO:0000256" key="2">
    <source>
        <dbReference type="ARBA" id="ARBA00022777"/>
    </source>
</evidence>
<dbReference type="SUPFAM" id="SSF48452">
    <property type="entry name" value="TPR-like"/>
    <property type="match status" value="3"/>
</dbReference>
<accession>A0A4V1ZDH7</accession>
<keyword evidence="10" id="KW-1185">Reference proteome</keyword>
<sequence length="628" mass="72694">MRKMFFFLIVLLLPFFAFTQVPKSEDSLLTFLKTRPKDTLYIWAMRPYALIQIYQKADLKKADSLANAIKNLSEKINYGRGIYYHYLLKAIINQQKSEPKEMLENFKKCYDLIVQYKLNKSMQEAALNNIAVAYDDLGDRDNAMKYAMKAIELQEKANFKKLDSSPYSLVGGILKFYKKPMEALKYYQRALKVDTDKGDLKGMAINENQIGNLYDDLQKQDEALRHYKIGLKHAEEAKYLLLKTDLLSNLGRMEIHFKRYKEAEKYLKENETLCRSLDSRTALANGCVLLGNLYLYQKNYSLAEKYLKEGYDLTKEAENRAETHEAAEAISNFYAKINNFNKAYEYLIEANIARDSSYKIESDERTQEILTRYETEKKEQQIKLLDEETKIANFQRNALLIGGILVALLAIVLIVFLVNRNRWKRLEETQLLRNKIAADLHDEIGSTLSSISILSEMVAVQQKKNEFKPEIMRRVSDDAREVIDKMDDIIWTINPENDSFHNFEMRLKTYAVPLFESKDIAFKFNFPANSENLKIDMGKRRDVYLILKEAINNMVKYSQAKHAQINGSVEQKRLKIDIIDDGIGFDMQQESTRNGLKNMQKRAAKIGGELAIKSKPEAGTTVSLVIDL</sequence>
<keyword evidence="7" id="KW-0732">Signal</keyword>
<dbReference type="InterPro" id="IPR003594">
    <property type="entry name" value="HATPase_dom"/>
</dbReference>
<reference evidence="9 10" key="1">
    <citation type="submission" date="2019-02" db="EMBL/GenBank/DDBJ databases">
        <title>Bacterial novel species Emticicia sp. 17J42-9 isolated from soil.</title>
        <authorList>
            <person name="Jung H.-Y."/>
        </authorList>
    </citation>
    <scope>NUCLEOTIDE SEQUENCE [LARGE SCALE GENOMIC DNA]</scope>
    <source>
        <strain evidence="9 10">17J42-9</strain>
    </source>
</reference>
<feature type="coiled-coil region" evidence="5">
    <location>
        <begin position="370"/>
        <end position="397"/>
    </location>
</feature>
<evidence type="ECO:0000256" key="3">
    <source>
        <dbReference type="ARBA" id="ARBA00023012"/>
    </source>
</evidence>
<dbReference type="GO" id="GO:0046983">
    <property type="term" value="F:protein dimerization activity"/>
    <property type="evidence" value="ECO:0007669"/>
    <property type="project" value="InterPro"/>
</dbReference>
<feature type="chain" id="PRO_5020447296" evidence="7">
    <location>
        <begin position="20"/>
        <end position="628"/>
    </location>
</feature>
<dbReference type="InterPro" id="IPR050482">
    <property type="entry name" value="Sensor_HK_TwoCompSys"/>
</dbReference>
<evidence type="ECO:0000256" key="4">
    <source>
        <dbReference type="PROSITE-ProRule" id="PRU00339"/>
    </source>
</evidence>
<dbReference type="InterPro" id="IPR011990">
    <property type="entry name" value="TPR-like_helical_dom_sf"/>
</dbReference>
<evidence type="ECO:0000256" key="7">
    <source>
        <dbReference type="SAM" id="SignalP"/>
    </source>
</evidence>
<dbReference type="SMART" id="SM00028">
    <property type="entry name" value="TPR"/>
    <property type="match status" value="6"/>
</dbReference>
<dbReference type="Proteomes" id="UP000293162">
    <property type="component" value="Unassembled WGS sequence"/>
</dbReference>
<dbReference type="Gene3D" id="1.20.5.1930">
    <property type="match status" value="1"/>
</dbReference>
<dbReference type="PROSITE" id="PS50005">
    <property type="entry name" value="TPR"/>
    <property type="match status" value="1"/>
</dbReference>
<evidence type="ECO:0000256" key="1">
    <source>
        <dbReference type="ARBA" id="ARBA00022679"/>
    </source>
</evidence>
<dbReference type="OrthoDB" id="1523646at2"/>
<dbReference type="InterPro" id="IPR036890">
    <property type="entry name" value="HATPase_C_sf"/>
</dbReference>
<dbReference type="GO" id="GO:0000155">
    <property type="term" value="F:phosphorelay sensor kinase activity"/>
    <property type="evidence" value="ECO:0007669"/>
    <property type="project" value="InterPro"/>
</dbReference>
<evidence type="ECO:0000313" key="9">
    <source>
        <dbReference type="EMBL" id="RYU96200.1"/>
    </source>
</evidence>
<dbReference type="Pfam" id="PF13424">
    <property type="entry name" value="TPR_12"/>
    <property type="match status" value="1"/>
</dbReference>
<feature type="repeat" description="TPR" evidence="4">
    <location>
        <begin position="124"/>
        <end position="157"/>
    </location>
</feature>
<dbReference type="SUPFAM" id="SSF55874">
    <property type="entry name" value="ATPase domain of HSP90 chaperone/DNA topoisomerase II/histidine kinase"/>
    <property type="match status" value="1"/>
</dbReference>
<proteinExistence type="predicted"/>
<dbReference type="PANTHER" id="PTHR24421">
    <property type="entry name" value="NITRATE/NITRITE SENSOR PROTEIN NARX-RELATED"/>
    <property type="match status" value="1"/>
</dbReference>
<gene>
    <name evidence="9" type="ORF">EWM59_08295</name>
</gene>
<keyword evidence="6" id="KW-1133">Transmembrane helix</keyword>
<feature type="domain" description="Histidine kinase" evidence="8">
    <location>
        <begin position="439"/>
        <end position="628"/>
    </location>
</feature>
<dbReference type="PROSITE" id="PS50109">
    <property type="entry name" value="HIS_KIN"/>
    <property type="match status" value="1"/>
</dbReference>
<keyword evidence="6" id="KW-0472">Membrane</keyword>
<dbReference type="AlphaFoldDB" id="A0A4V1ZDH7"/>
<evidence type="ECO:0000256" key="6">
    <source>
        <dbReference type="SAM" id="Phobius"/>
    </source>
</evidence>
<feature type="signal peptide" evidence="7">
    <location>
        <begin position="1"/>
        <end position="19"/>
    </location>
</feature>
<keyword evidence="4" id="KW-0802">TPR repeat</keyword>